<dbReference type="AlphaFoldDB" id="A0A6C0IBB0"/>
<protein>
    <submittedName>
        <fullName evidence="1">Uncharacterized protein</fullName>
    </submittedName>
</protein>
<accession>A0A6C0IBB0</accession>
<sequence>MNISIADVKNIVHIGNIKSRSANAKKGWALEYVCDKETQKKENGRIYFIIVDDEIWKIGSSECKGGIKNTFAFYEGGLSGSPSIRTFGINLLISEQINIGKTIQVYALFIEPIKIVINGLLSSIEKITYPQIKVMEDLCREDYKSAYGVYPKWNFQEKGEKWTDHIKNAYKEHVDAH</sequence>
<organism evidence="1">
    <name type="scientific">viral metagenome</name>
    <dbReference type="NCBI Taxonomy" id="1070528"/>
    <lineage>
        <taxon>unclassified sequences</taxon>
        <taxon>metagenomes</taxon>
        <taxon>organismal metagenomes</taxon>
    </lineage>
</organism>
<name>A0A6C0IBB0_9ZZZZ</name>
<dbReference type="Gene3D" id="3.40.1440.50">
    <property type="match status" value="1"/>
</dbReference>
<evidence type="ECO:0000313" key="1">
    <source>
        <dbReference type="EMBL" id="QHT89646.1"/>
    </source>
</evidence>
<reference evidence="1" key="1">
    <citation type="journal article" date="2020" name="Nature">
        <title>Giant virus diversity and host interactions through global metagenomics.</title>
        <authorList>
            <person name="Schulz F."/>
            <person name="Roux S."/>
            <person name="Paez-Espino D."/>
            <person name="Jungbluth S."/>
            <person name="Walsh D.A."/>
            <person name="Denef V.J."/>
            <person name="McMahon K.D."/>
            <person name="Konstantinidis K.T."/>
            <person name="Eloe-Fadrosh E.A."/>
            <person name="Kyrpides N.C."/>
            <person name="Woyke T."/>
        </authorList>
    </citation>
    <scope>NUCLEOTIDE SEQUENCE</scope>
    <source>
        <strain evidence="1">GVMAG-M-3300023184-60</strain>
    </source>
</reference>
<dbReference type="EMBL" id="MN740145">
    <property type="protein sequence ID" value="QHT89646.1"/>
    <property type="molecule type" value="Genomic_DNA"/>
</dbReference>
<proteinExistence type="predicted"/>